<keyword evidence="3 8" id="KW-0328">Glycosyltransferase</keyword>
<comment type="subcellular location">
    <subcellularLocation>
        <location evidence="1">Membrane</location>
        <topology evidence="1">Single-pass membrane protein</topology>
    </subcellularLocation>
</comment>
<gene>
    <name evidence="9" type="ORF">ANCDUO_22436</name>
</gene>
<accession>A0A0C2CCD1</accession>
<dbReference type="GO" id="GO:0016020">
    <property type="term" value="C:membrane"/>
    <property type="evidence" value="ECO:0007669"/>
    <property type="project" value="UniProtKB-SubCell"/>
</dbReference>
<dbReference type="OrthoDB" id="2526284at2759"/>
<name>A0A0C2CCD1_9BILA</name>
<evidence type="ECO:0000256" key="5">
    <source>
        <dbReference type="ARBA" id="ARBA00022692"/>
    </source>
</evidence>
<reference evidence="9 10" key="1">
    <citation type="submission" date="2013-12" db="EMBL/GenBank/DDBJ databases">
        <title>Draft genome of the parsitic nematode Ancylostoma duodenale.</title>
        <authorList>
            <person name="Mitreva M."/>
        </authorList>
    </citation>
    <scope>NUCLEOTIDE SEQUENCE [LARGE SCALE GENOMIC DNA]</scope>
    <source>
        <strain evidence="9 10">Zhejiang</strain>
    </source>
</reference>
<dbReference type="PANTHER" id="PTHR21645:SF2">
    <property type="entry name" value="GLYCOSYLTRANSFERASE FAMILY 92 PROTEIN F59C6.8"/>
    <property type="match status" value="1"/>
</dbReference>
<dbReference type="EMBL" id="KN767624">
    <property type="protein sequence ID" value="KIH47502.1"/>
    <property type="molecule type" value="Genomic_DNA"/>
</dbReference>
<dbReference type="AlphaFoldDB" id="A0A0C2CCD1"/>
<dbReference type="PANTHER" id="PTHR21645">
    <property type="entry name" value="GLYCOSYLTRANSFERASE FAMILY 92 PROTEIN"/>
    <property type="match status" value="1"/>
</dbReference>
<evidence type="ECO:0000256" key="2">
    <source>
        <dbReference type="ARBA" id="ARBA00007647"/>
    </source>
</evidence>
<dbReference type="Pfam" id="PF01697">
    <property type="entry name" value="Glyco_transf_92"/>
    <property type="match status" value="1"/>
</dbReference>
<keyword evidence="4 8" id="KW-0808">Transferase</keyword>
<evidence type="ECO:0000313" key="9">
    <source>
        <dbReference type="EMBL" id="KIH47502.1"/>
    </source>
</evidence>
<dbReference type="Proteomes" id="UP000054047">
    <property type="component" value="Unassembled WGS sequence"/>
</dbReference>
<keyword evidence="7" id="KW-0472">Membrane</keyword>
<keyword evidence="5" id="KW-0812">Transmembrane</keyword>
<evidence type="ECO:0000256" key="3">
    <source>
        <dbReference type="ARBA" id="ARBA00022676"/>
    </source>
</evidence>
<dbReference type="InterPro" id="IPR008166">
    <property type="entry name" value="Glyco_transf_92"/>
</dbReference>
<dbReference type="GO" id="GO:0016757">
    <property type="term" value="F:glycosyltransferase activity"/>
    <property type="evidence" value="ECO:0007669"/>
    <property type="project" value="UniProtKB-UniRule"/>
</dbReference>
<sequence>MTSLAKKLLIKSHWPLQYTSSFQDIPSRPAASLLLQVPVRQPYSEPHDVVACFSPLFLNERWQLLLLTAEVYSYYGAAMHFYVRSMITDLFSILSRYPNARVNPWPAVQLGSKRANSLSFDPNLELEFRNQAAAMTDCLLLYKESAKFIIFPDTDDIIIPRLGRTYLEEFQKVSTNHM</sequence>
<protein>
    <recommendedName>
        <fullName evidence="8">Glycosyltransferase family 92 protein</fullName>
        <ecNumber evidence="8">2.4.1.-</ecNumber>
    </recommendedName>
</protein>
<evidence type="ECO:0000313" key="10">
    <source>
        <dbReference type="Proteomes" id="UP000054047"/>
    </source>
</evidence>
<organism evidence="9 10">
    <name type="scientific">Ancylostoma duodenale</name>
    <dbReference type="NCBI Taxonomy" id="51022"/>
    <lineage>
        <taxon>Eukaryota</taxon>
        <taxon>Metazoa</taxon>
        <taxon>Ecdysozoa</taxon>
        <taxon>Nematoda</taxon>
        <taxon>Chromadorea</taxon>
        <taxon>Rhabditida</taxon>
        <taxon>Rhabditina</taxon>
        <taxon>Rhabditomorpha</taxon>
        <taxon>Strongyloidea</taxon>
        <taxon>Ancylostomatidae</taxon>
        <taxon>Ancylostomatinae</taxon>
        <taxon>Ancylostoma</taxon>
    </lineage>
</organism>
<proteinExistence type="inferred from homology"/>
<keyword evidence="6" id="KW-1133">Transmembrane helix</keyword>
<keyword evidence="10" id="KW-1185">Reference proteome</keyword>
<dbReference type="EC" id="2.4.1.-" evidence="8"/>
<evidence type="ECO:0000256" key="7">
    <source>
        <dbReference type="ARBA" id="ARBA00023136"/>
    </source>
</evidence>
<evidence type="ECO:0000256" key="4">
    <source>
        <dbReference type="ARBA" id="ARBA00022679"/>
    </source>
</evidence>
<dbReference type="InterPro" id="IPR052012">
    <property type="entry name" value="GTase_92"/>
</dbReference>
<comment type="similarity">
    <text evidence="2 8">Belongs to the glycosyltransferase 92 family.</text>
</comment>
<evidence type="ECO:0000256" key="6">
    <source>
        <dbReference type="ARBA" id="ARBA00022989"/>
    </source>
</evidence>
<evidence type="ECO:0000256" key="1">
    <source>
        <dbReference type="ARBA" id="ARBA00004167"/>
    </source>
</evidence>
<evidence type="ECO:0000256" key="8">
    <source>
        <dbReference type="RuleBase" id="RU366017"/>
    </source>
</evidence>